<dbReference type="OrthoDB" id="6139674at2759"/>
<evidence type="ECO:0000313" key="2">
    <source>
        <dbReference type="EMBL" id="VDM65721.1"/>
    </source>
</evidence>
<name>A0A3P7HXG7_STRVU</name>
<protein>
    <submittedName>
        <fullName evidence="2">Uncharacterized protein</fullName>
    </submittedName>
</protein>
<keyword evidence="1" id="KW-1133">Transmembrane helix</keyword>
<dbReference type="Proteomes" id="UP000270094">
    <property type="component" value="Unassembled WGS sequence"/>
</dbReference>
<keyword evidence="1" id="KW-0812">Transmembrane</keyword>
<dbReference type="AlphaFoldDB" id="A0A3P7HXG7"/>
<accession>A0A3P7HXG7</accession>
<sequence length="143" mass="15423">MRDAGMSDSIISSLEDSVTEGSGVEIVRATPVSLIRAGHIPSQPGEAVENDVVQLRREMRRRDAEAIDVDITSPELTIIDKDIAAELPEALHSSSSPTPPSPAICVPMVGFWVLAALIVLCCSIIAVSLCYAQKQRDKFHIMP</sequence>
<evidence type="ECO:0000313" key="3">
    <source>
        <dbReference type="Proteomes" id="UP000270094"/>
    </source>
</evidence>
<evidence type="ECO:0000256" key="1">
    <source>
        <dbReference type="SAM" id="Phobius"/>
    </source>
</evidence>
<keyword evidence="1" id="KW-0472">Membrane</keyword>
<gene>
    <name evidence="2" type="ORF">SVUK_LOCUS719</name>
</gene>
<organism evidence="2 3">
    <name type="scientific">Strongylus vulgaris</name>
    <name type="common">Blood worm</name>
    <dbReference type="NCBI Taxonomy" id="40348"/>
    <lineage>
        <taxon>Eukaryota</taxon>
        <taxon>Metazoa</taxon>
        <taxon>Ecdysozoa</taxon>
        <taxon>Nematoda</taxon>
        <taxon>Chromadorea</taxon>
        <taxon>Rhabditida</taxon>
        <taxon>Rhabditina</taxon>
        <taxon>Rhabditomorpha</taxon>
        <taxon>Strongyloidea</taxon>
        <taxon>Strongylidae</taxon>
        <taxon>Strongylus</taxon>
    </lineage>
</organism>
<reference evidence="2 3" key="1">
    <citation type="submission" date="2018-11" db="EMBL/GenBank/DDBJ databases">
        <authorList>
            <consortium name="Pathogen Informatics"/>
        </authorList>
    </citation>
    <scope>NUCLEOTIDE SEQUENCE [LARGE SCALE GENOMIC DNA]</scope>
</reference>
<dbReference type="EMBL" id="UYYB01001259">
    <property type="protein sequence ID" value="VDM65721.1"/>
    <property type="molecule type" value="Genomic_DNA"/>
</dbReference>
<feature type="transmembrane region" description="Helical" evidence="1">
    <location>
        <begin position="109"/>
        <end position="132"/>
    </location>
</feature>
<keyword evidence="3" id="KW-1185">Reference proteome</keyword>
<proteinExistence type="predicted"/>